<reference evidence="2" key="2">
    <citation type="submission" date="2017-10" db="EMBL/GenBank/DDBJ databases">
        <title>Ladona fulva Genome sequencing and assembly.</title>
        <authorList>
            <person name="Murali S."/>
            <person name="Richards S."/>
            <person name="Bandaranaike D."/>
            <person name="Bellair M."/>
            <person name="Blankenburg K."/>
            <person name="Chao H."/>
            <person name="Dinh H."/>
            <person name="Doddapaneni H."/>
            <person name="Dugan-Rocha S."/>
            <person name="Elkadiri S."/>
            <person name="Gnanaolivu R."/>
            <person name="Hernandez B."/>
            <person name="Skinner E."/>
            <person name="Javaid M."/>
            <person name="Lee S."/>
            <person name="Li M."/>
            <person name="Ming W."/>
            <person name="Munidasa M."/>
            <person name="Muniz J."/>
            <person name="Nguyen L."/>
            <person name="Hughes D."/>
            <person name="Osuji N."/>
            <person name="Pu L.-L."/>
            <person name="Puazo M."/>
            <person name="Qu C."/>
            <person name="Quiroz J."/>
            <person name="Raj R."/>
            <person name="Weissenberger G."/>
            <person name="Xin Y."/>
            <person name="Zou X."/>
            <person name="Han Y."/>
            <person name="Worley K."/>
            <person name="Muzny D."/>
            <person name="Gibbs R."/>
        </authorList>
    </citation>
    <scope>NUCLEOTIDE SEQUENCE</scope>
    <source>
        <strain evidence="2">Sampled in the wild</strain>
    </source>
</reference>
<comment type="caution">
    <text evidence="2">The sequence shown here is derived from an EMBL/GenBank/DDBJ whole genome shotgun (WGS) entry which is preliminary data.</text>
</comment>
<accession>A0A8K0P0H3</accession>
<sequence length="155" mass="17947">MCCYSQKLKADDTASFGLRSVKLDVDSHSYFPLHQDSILYDFVSPFRRTPSSWFSEDTYFKFNSLVIMSFQDVMCWFLCLCLLYDNFVVVQCRQPPMYVNQFAIYVPKGQEAADRVAAKYGFKNLGQVGPLIQNLMEAIFRRLLIRNRCSTLAVS</sequence>
<evidence type="ECO:0000313" key="3">
    <source>
        <dbReference type="Proteomes" id="UP000792457"/>
    </source>
</evidence>
<dbReference type="SUPFAM" id="SSF54897">
    <property type="entry name" value="Protease propeptides/inhibitors"/>
    <property type="match status" value="1"/>
</dbReference>
<keyword evidence="3" id="KW-1185">Reference proteome</keyword>
<protein>
    <recommendedName>
        <fullName evidence="1">Peptidase S8 pro-domain domain-containing protein</fullName>
    </recommendedName>
</protein>
<dbReference type="Gene3D" id="3.30.70.850">
    <property type="entry name" value="Peptidase S8, pro-domain"/>
    <property type="match status" value="1"/>
</dbReference>
<dbReference type="Proteomes" id="UP000792457">
    <property type="component" value="Unassembled WGS sequence"/>
</dbReference>
<proteinExistence type="predicted"/>
<organism evidence="2 3">
    <name type="scientific">Ladona fulva</name>
    <name type="common">Scarce chaser dragonfly</name>
    <name type="synonym">Libellula fulva</name>
    <dbReference type="NCBI Taxonomy" id="123851"/>
    <lineage>
        <taxon>Eukaryota</taxon>
        <taxon>Metazoa</taxon>
        <taxon>Ecdysozoa</taxon>
        <taxon>Arthropoda</taxon>
        <taxon>Hexapoda</taxon>
        <taxon>Insecta</taxon>
        <taxon>Pterygota</taxon>
        <taxon>Palaeoptera</taxon>
        <taxon>Odonata</taxon>
        <taxon>Epiprocta</taxon>
        <taxon>Anisoptera</taxon>
        <taxon>Libelluloidea</taxon>
        <taxon>Libellulidae</taxon>
        <taxon>Ladona</taxon>
    </lineage>
</organism>
<evidence type="ECO:0000259" key="1">
    <source>
        <dbReference type="Pfam" id="PF16470"/>
    </source>
</evidence>
<gene>
    <name evidence="2" type="ORF">J437_LFUL011562</name>
</gene>
<dbReference type="InterPro" id="IPR038466">
    <property type="entry name" value="S8_pro-domain_sf"/>
</dbReference>
<dbReference type="Pfam" id="PF16470">
    <property type="entry name" value="S8_pro-domain"/>
    <property type="match status" value="1"/>
</dbReference>
<evidence type="ECO:0000313" key="2">
    <source>
        <dbReference type="EMBL" id="KAG8228936.1"/>
    </source>
</evidence>
<dbReference type="OrthoDB" id="6156546at2759"/>
<dbReference type="AlphaFoldDB" id="A0A8K0P0H3"/>
<name>A0A8K0P0H3_LADFU</name>
<feature type="domain" description="Peptidase S8 pro-domain" evidence="1">
    <location>
        <begin position="101"/>
        <end position="131"/>
    </location>
</feature>
<dbReference type="EMBL" id="KZ308397">
    <property type="protein sequence ID" value="KAG8228936.1"/>
    <property type="molecule type" value="Genomic_DNA"/>
</dbReference>
<reference evidence="2" key="1">
    <citation type="submission" date="2013-04" db="EMBL/GenBank/DDBJ databases">
        <authorList>
            <person name="Qu J."/>
            <person name="Murali S.C."/>
            <person name="Bandaranaike D."/>
            <person name="Bellair M."/>
            <person name="Blankenburg K."/>
            <person name="Chao H."/>
            <person name="Dinh H."/>
            <person name="Doddapaneni H."/>
            <person name="Downs B."/>
            <person name="Dugan-Rocha S."/>
            <person name="Elkadiri S."/>
            <person name="Gnanaolivu R.D."/>
            <person name="Hernandez B."/>
            <person name="Javaid M."/>
            <person name="Jayaseelan J.C."/>
            <person name="Lee S."/>
            <person name="Li M."/>
            <person name="Ming W."/>
            <person name="Munidasa M."/>
            <person name="Muniz J."/>
            <person name="Nguyen L."/>
            <person name="Ongeri F."/>
            <person name="Osuji N."/>
            <person name="Pu L.-L."/>
            <person name="Puazo M."/>
            <person name="Qu C."/>
            <person name="Quiroz J."/>
            <person name="Raj R."/>
            <person name="Weissenberger G."/>
            <person name="Xin Y."/>
            <person name="Zou X."/>
            <person name="Han Y."/>
            <person name="Richards S."/>
            <person name="Worley K."/>
            <person name="Muzny D."/>
            <person name="Gibbs R."/>
        </authorList>
    </citation>
    <scope>NUCLEOTIDE SEQUENCE</scope>
    <source>
        <strain evidence="2">Sampled in the wild</strain>
    </source>
</reference>
<dbReference type="InterPro" id="IPR032815">
    <property type="entry name" value="S8_pro-domain"/>
</dbReference>